<sequence length="133" mass="14542">MDAKEKINTILCNALSDCANLVGGNSFLLRKIHSKLPTEAVHMNIENGDFLLVSQLLNAIGNILQFDDENQVCTAVVGSGFANMNPALVVAMMEDQTLYLAAYAKEGLIKQHTAEKALKNIVDSLQMMEQESE</sequence>
<dbReference type="AlphaFoldDB" id="A0A1M6N5Q9"/>
<keyword evidence="2" id="KW-1185">Reference proteome</keyword>
<evidence type="ECO:0000313" key="2">
    <source>
        <dbReference type="Proteomes" id="UP000183975"/>
    </source>
</evidence>
<dbReference type="RefSeq" id="WP_072849376.1">
    <property type="nucleotide sequence ID" value="NZ_FRAH01000009.1"/>
</dbReference>
<dbReference type="OrthoDB" id="2057493at2"/>
<dbReference type="EMBL" id="FRAH01000009">
    <property type="protein sequence ID" value="SHJ90956.1"/>
    <property type="molecule type" value="Genomic_DNA"/>
</dbReference>
<protein>
    <submittedName>
        <fullName evidence="1">Uncharacterized protein</fullName>
    </submittedName>
</protein>
<evidence type="ECO:0000313" key="1">
    <source>
        <dbReference type="EMBL" id="SHJ90956.1"/>
    </source>
</evidence>
<dbReference type="Proteomes" id="UP000183975">
    <property type="component" value="Unassembled WGS sequence"/>
</dbReference>
<proteinExistence type="predicted"/>
<gene>
    <name evidence="1" type="ORF">SAMN02745138_00772</name>
</gene>
<organism evidence="1 2">
    <name type="scientific">Anaerotignum lactatifermentans DSM 14214</name>
    <dbReference type="NCBI Taxonomy" id="1121323"/>
    <lineage>
        <taxon>Bacteria</taxon>
        <taxon>Bacillati</taxon>
        <taxon>Bacillota</taxon>
        <taxon>Clostridia</taxon>
        <taxon>Lachnospirales</taxon>
        <taxon>Anaerotignaceae</taxon>
        <taxon>Anaerotignum</taxon>
    </lineage>
</organism>
<name>A0A1M6N5Q9_9FIRM</name>
<reference evidence="1 2" key="1">
    <citation type="submission" date="2016-11" db="EMBL/GenBank/DDBJ databases">
        <authorList>
            <person name="Jaros S."/>
            <person name="Januszkiewicz K."/>
            <person name="Wedrychowicz H."/>
        </authorList>
    </citation>
    <scope>NUCLEOTIDE SEQUENCE [LARGE SCALE GENOMIC DNA]</scope>
    <source>
        <strain evidence="1 2">DSM 14214</strain>
    </source>
</reference>
<accession>A0A1M6N5Q9</accession>